<evidence type="ECO:0000256" key="6">
    <source>
        <dbReference type="ARBA" id="ARBA00047512"/>
    </source>
</evidence>
<evidence type="ECO:0000256" key="1">
    <source>
        <dbReference type="ARBA" id="ARBA00007277"/>
    </source>
</evidence>
<feature type="domain" description="GP-PDE" evidence="8">
    <location>
        <begin position="78"/>
        <end position="401"/>
    </location>
</feature>
<dbReference type="EMBL" id="JAANYQ010000017">
    <property type="protein sequence ID" value="KAF4120396.1"/>
    <property type="molecule type" value="Genomic_DNA"/>
</dbReference>
<comment type="caution">
    <text evidence="9">The sequence shown here is derived from an EMBL/GenBank/DDBJ whole genome shotgun (WGS) entry which is preliminary data.</text>
</comment>
<evidence type="ECO:0000313" key="9">
    <source>
        <dbReference type="EMBL" id="KAF4120396.1"/>
    </source>
</evidence>
<evidence type="ECO:0000256" key="4">
    <source>
        <dbReference type="ARBA" id="ARBA00022798"/>
    </source>
</evidence>
<reference evidence="9" key="1">
    <citation type="submission" date="2020-03" db="EMBL/GenBank/DDBJ databases">
        <title>Site-based positive gene gene selection in Geosmithia morbida across the United States reveals a broad range of putative effectors and factors for local host and environmental adapation.</title>
        <authorList>
            <person name="Onufrak A."/>
            <person name="Murdoch R.W."/>
            <person name="Gazis R."/>
            <person name="Huff M."/>
            <person name="Staton M."/>
            <person name="Klingeman W."/>
            <person name="Hadziabdic D."/>
        </authorList>
    </citation>
    <scope>NUCLEOTIDE SEQUENCE</scope>
    <source>
        <strain evidence="9">1262</strain>
    </source>
</reference>
<dbReference type="PANTHER" id="PTHR43620:SF7">
    <property type="entry name" value="GLYCEROPHOSPHODIESTER PHOSPHODIESTERASE GDPD5-RELATED"/>
    <property type="match status" value="1"/>
</dbReference>
<keyword evidence="3 7" id="KW-0732">Signal</keyword>
<evidence type="ECO:0000256" key="7">
    <source>
        <dbReference type="SAM" id="SignalP"/>
    </source>
</evidence>
<accession>A0A9P4YNV2</accession>
<evidence type="ECO:0000313" key="10">
    <source>
        <dbReference type="Proteomes" id="UP000749293"/>
    </source>
</evidence>
<dbReference type="GO" id="GO:0006629">
    <property type="term" value="P:lipid metabolic process"/>
    <property type="evidence" value="ECO:0007669"/>
    <property type="project" value="InterPro"/>
</dbReference>
<dbReference type="PANTHER" id="PTHR43620">
    <property type="entry name" value="GLYCEROPHOSPHORYL DIESTER PHOSPHODIESTERASE"/>
    <property type="match status" value="1"/>
</dbReference>
<keyword evidence="4" id="KW-0319">Glycerol metabolism</keyword>
<dbReference type="SUPFAM" id="SSF51695">
    <property type="entry name" value="PLC-like phosphodiesterases"/>
    <property type="match status" value="1"/>
</dbReference>
<keyword evidence="5" id="KW-0378">Hydrolase</keyword>
<dbReference type="OrthoDB" id="1058301at2759"/>
<protein>
    <recommendedName>
        <fullName evidence="2">glycerophosphodiester phosphodiesterase</fullName>
        <ecNumber evidence="2">3.1.4.46</ecNumber>
    </recommendedName>
</protein>
<dbReference type="Pfam" id="PF03009">
    <property type="entry name" value="GDPD"/>
    <property type="match status" value="1"/>
</dbReference>
<dbReference type="InterPro" id="IPR030395">
    <property type="entry name" value="GP_PDE_dom"/>
</dbReference>
<keyword evidence="10" id="KW-1185">Reference proteome</keyword>
<name>A0A9P4YNV2_9HYPO</name>
<comment type="similarity">
    <text evidence="1">Belongs to the glycerophosphoryl diester phosphodiesterase family.</text>
</comment>
<dbReference type="Proteomes" id="UP000749293">
    <property type="component" value="Unassembled WGS sequence"/>
</dbReference>
<dbReference type="PROSITE" id="PS51704">
    <property type="entry name" value="GP_PDE"/>
    <property type="match status" value="1"/>
</dbReference>
<dbReference type="GO" id="GO:0008889">
    <property type="term" value="F:glycerophosphodiester phosphodiesterase activity"/>
    <property type="evidence" value="ECO:0007669"/>
    <property type="project" value="UniProtKB-EC"/>
</dbReference>
<evidence type="ECO:0000256" key="2">
    <source>
        <dbReference type="ARBA" id="ARBA00012247"/>
    </source>
</evidence>
<proteinExistence type="inferred from homology"/>
<dbReference type="AlphaFoldDB" id="A0A9P4YNV2"/>
<evidence type="ECO:0000259" key="8">
    <source>
        <dbReference type="PROSITE" id="PS51704"/>
    </source>
</evidence>
<dbReference type="Gene3D" id="3.20.20.190">
    <property type="entry name" value="Phosphatidylinositol (PI) phosphodiesterase"/>
    <property type="match status" value="1"/>
</dbReference>
<dbReference type="GeneID" id="55969425"/>
<sequence>MRPNSIIAPFTGLLVAGASATTQTVTPLKPVWPSKSHKEWRIDLGPRPGFLVDDMDEGPLKNKLGQCLNDPTPLRSSPWVVAHRGGGTLFMPEHSMQSLMTGVRTGAGVLECDVSFTQDRELVCRHSQCDLHFTTDILQRPELAAKCSEPFTPARDGKDASAKCCTSDITVAEFKTLCANMEGENTNATTIEEYHPSTPNWRTDLYATCGETITLEEHIETVKSLGLLHTPELKTPEIPMPFQGNYTQKIYAQQLIDTYRKHEVPADQVYPQSFLYDDILYWMANEPEYARQALFLDSYGDTAETFPAAVSNLTNYAADGLNYIAPPIVYLVTAKDGKMVPSEYAIEAKKLGLKILPWTMERSGPLAFVKDNGDYYYQYFADAVHKDGDMYTLIDLMYRKIGIVGLFSDWTATLSFYANCMGIFDKP</sequence>
<feature type="signal peptide" evidence="7">
    <location>
        <begin position="1"/>
        <end position="20"/>
    </location>
</feature>
<feature type="chain" id="PRO_5040432271" description="glycerophosphodiester phosphodiesterase" evidence="7">
    <location>
        <begin position="21"/>
        <end position="427"/>
    </location>
</feature>
<evidence type="ECO:0000256" key="3">
    <source>
        <dbReference type="ARBA" id="ARBA00022729"/>
    </source>
</evidence>
<evidence type="ECO:0000256" key="5">
    <source>
        <dbReference type="ARBA" id="ARBA00022801"/>
    </source>
</evidence>
<gene>
    <name evidence="9" type="ORF">GMORB2_3197</name>
</gene>
<dbReference type="GO" id="GO:0006071">
    <property type="term" value="P:glycerol metabolic process"/>
    <property type="evidence" value="ECO:0007669"/>
    <property type="project" value="UniProtKB-KW"/>
</dbReference>
<organism evidence="9 10">
    <name type="scientific">Geosmithia morbida</name>
    <dbReference type="NCBI Taxonomy" id="1094350"/>
    <lineage>
        <taxon>Eukaryota</taxon>
        <taxon>Fungi</taxon>
        <taxon>Dikarya</taxon>
        <taxon>Ascomycota</taxon>
        <taxon>Pezizomycotina</taxon>
        <taxon>Sordariomycetes</taxon>
        <taxon>Hypocreomycetidae</taxon>
        <taxon>Hypocreales</taxon>
        <taxon>Bionectriaceae</taxon>
        <taxon>Geosmithia</taxon>
    </lineage>
</organism>
<dbReference type="InterPro" id="IPR017946">
    <property type="entry name" value="PLC-like_Pdiesterase_TIM-brl"/>
</dbReference>
<dbReference type="RefSeq" id="XP_035319048.1">
    <property type="nucleotide sequence ID" value="XM_035465173.1"/>
</dbReference>
<dbReference type="EC" id="3.1.4.46" evidence="2"/>
<comment type="catalytic activity">
    <reaction evidence="6">
        <text>a sn-glycero-3-phosphodiester + H2O = an alcohol + sn-glycerol 3-phosphate + H(+)</text>
        <dbReference type="Rhea" id="RHEA:12969"/>
        <dbReference type="ChEBI" id="CHEBI:15377"/>
        <dbReference type="ChEBI" id="CHEBI:15378"/>
        <dbReference type="ChEBI" id="CHEBI:30879"/>
        <dbReference type="ChEBI" id="CHEBI:57597"/>
        <dbReference type="ChEBI" id="CHEBI:83408"/>
        <dbReference type="EC" id="3.1.4.46"/>
    </reaction>
</comment>